<dbReference type="NCBIfam" id="TIGR02937">
    <property type="entry name" value="sigma70-ECF"/>
    <property type="match status" value="1"/>
</dbReference>
<dbReference type="InterPro" id="IPR036388">
    <property type="entry name" value="WH-like_DNA-bd_sf"/>
</dbReference>
<keyword evidence="4" id="KW-0804">Transcription</keyword>
<gene>
    <name evidence="8" type="ORF">JOF55_002533</name>
</gene>
<dbReference type="InterPro" id="IPR013325">
    <property type="entry name" value="RNA_pol_sigma_r2"/>
</dbReference>
<dbReference type="GO" id="GO:0006352">
    <property type="term" value="P:DNA-templated transcription initiation"/>
    <property type="evidence" value="ECO:0007669"/>
    <property type="project" value="InterPro"/>
</dbReference>
<feature type="domain" description="RNA polymerase sigma-70 region 2" evidence="6">
    <location>
        <begin position="11"/>
        <end position="77"/>
    </location>
</feature>
<sequence>MGDGQAYFGRIYRRYYGALRRFVGRRVIYGEVDDVTAEVFVVAWRRFAELPAEESVLPWLYGIERRVLANEFRRSRRADALADQVAAQPARSAGTDHAEAVADQLAIAAAFDRLRADDREVLRLVAWENLTGAEVATVLGCARTTAAMRINRARRRLLKSLHNSEPARHSESTVTVTAANGANR</sequence>
<dbReference type="InterPro" id="IPR007627">
    <property type="entry name" value="RNA_pol_sigma70_r2"/>
</dbReference>
<feature type="domain" description="RNA polymerase sigma factor 70 region 4 type 2" evidence="7">
    <location>
        <begin position="105"/>
        <end position="157"/>
    </location>
</feature>
<feature type="compositionally biased region" description="Polar residues" evidence="5">
    <location>
        <begin position="172"/>
        <end position="184"/>
    </location>
</feature>
<evidence type="ECO:0000256" key="3">
    <source>
        <dbReference type="ARBA" id="ARBA00023082"/>
    </source>
</evidence>
<dbReference type="GO" id="GO:0016987">
    <property type="term" value="F:sigma factor activity"/>
    <property type="evidence" value="ECO:0007669"/>
    <property type="project" value="UniProtKB-KW"/>
</dbReference>
<keyword evidence="9" id="KW-1185">Reference proteome</keyword>
<dbReference type="RefSeq" id="WP_310273815.1">
    <property type="nucleotide sequence ID" value="NZ_JAVDXW010000001.1"/>
</dbReference>
<dbReference type="SUPFAM" id="SSF88659">
    <property type="entry name" value="Sigma3 and sigma4 domains of RNA polymerase sigma factors"/>
    <property type="match status" value="1"/>
</dbReference>
<accession>A0AAE4CNS5</accession>
<comment type="similarity">
    <text evidence="1">Belongs to the sigma-70 factor family. ECF subfamily.</text>
</comment>
<dbReference type="EMBL" id="JAVDXW010000001">
    <property type="protein sequence ID" value="MDR7302352.1"/>
    <property type="molecule type" value="Genomic_DNA"/>
</dbReference>
<dbReference type="PANTHER" id="PTHR43133:SF25">
    <property type="entry name" value="RNA POLYMERASE SIGMA FACTOR RFAY-RELATED"/>
    <property type="match status" value="1"/>
</dbReference>
<dbReference type="InterPro" id="IPR014284">
    <property type="entry name" value="RNA_pol_sigma-70_dom"/>
</dbReference>
<dbReference type="Gene3D" id="1.10.10.10">
    <property type="entry name" value="Winged helix-like DNA-binding domain superfamily/Winged helix DNA-binding domain"/>
    <property type="match status" value="1"/>
</dbReference>
<dbReference type="InterPro" id="IPR013324">
    <property type="entry name" value="RNA_pol_sigma_r3/r4-like"/>
</dbReference>
<dbReference type="Proteomes" id="UP001180845">
    <property type="component" value="Unassembled WGS sequence"/>
</dbReference>
<protein>
    <submittedName>
        <fullName evidence="8">RNA polymerase sigma-70 factor (ECF subfamily)</fullName>
    </submittedName>
</protein>
<dbReference type="GO" id="GO:0003677">
    <property type="term" value="F:DNA binding"/>
    <property type="evidence" value="ECO:0007669"/>
    <property type="project" value="InterPro"/>
</dbReference>
<proteinExistence type="inferred from homology"/>
<evidence type="ECO:0000256" key="4">
    <source>
        <dbReference type="ARBA" id="ARBA00023163"/>
    </source>
</evidence>
<evidence type="ECO:0000256" key="1">
    <source>
        <dbReference type="ARBA" id="ARBA00010641"/>
    </source>
</evidence>
<keyword evidence="3" id="KW-0731">Sigma factor</keyword>
<keyword evidence="2" id="KW-0805">Transcription regulation</keyword>
<evidence type="ECO:0000313" key="9">
    <source>
        <dbReference type="Proteomes" id="UP001180845"/>
    </source>
</evidence>
<dbReference type="Pfam" id="PF04542">
    <property type="entry name" value="Sigma70_r2"/>
    <property type="match status" value="1"/>
</dbReference>
<evidence type="ECO:0000259" key="7">
    <source>
        <dbReference type="Pfam" id="PF08281"/>
    </source>
</evidence>
<comment type="caution">
    <text evidence="8">The sequence shown here is derived from an EMBL/GenBank/DDBJ whole genome shotgun (WGS) entry which is preliminary data.</text>
</comment>
<dbReference type="PANTHER" id="PTHR43133">
    <property type="entry name" value="RNA POLYMERASE ECF-TYPE SIGMA FACTO"/>
    <property type="match status" value="1"/>
</dbReference>
<dbReference type="InterPro" id="IPR013249">
    <property type="entry name" value="RNA_pol_sigma70_r4_t2"/>
</dbReference>
<dbReference type="SUPFAM" id="SSF88946">
    <property type="entry name" value="Sigma2 domain of RNA polymerase sigma factors"/>
    <property type="match status" value="1"/>
</dbReference>
<dbReference type="InterPro" id="IPR039425">
    <property type="entry name" value="RNA_pol_sigma-70-like"/>
</dbReference>
<evidence type="ECO:0000313" key="8">
    <source>
        <dbReference type="EMBL" id="MDR7302352.1"/>
    </source>
</evidence>
<reference evidence="8" key="1">
    <citation type="submission" date="2023-07" db="EMBL/GenBank/DDBJ databases">
        <title>Sequencing the genomes of 1000 actinobacteria strains.</title>
        <authorList>
            <person name="Klenk H.-P."/>
        </authorList>
    </citation>
    <scope>NUCLEOTIDE SEQUENCE</scope>
    <source>
        <strain evidence="8">DSM 45977</strain>
    </source>
</reference>
<dbReference type="AlphaFoldDB" id="A0AAE4CNS5"/>
<dbReference type="Pfam" id="PF08281">
    <property type="entry name" value="Sigma70_r4_2"/>
    <property type="match status" value="1"/>
</dbReference>
<organism evidence="8 9">
    <name type="scientific">Haloactinomyces albus</name>
    <dbReference type="NCBI Taxonomy" id="1352928"/>
    <lineage>
        <taxon>Bacteria</taxon>
        <taxon>Bacillati</taxon>
        <taxon>Actinomycetota</taxon>
        <taxon>Actinomycetes</taxon>
        <taxon>Actinopolysporales</taxon>
        <taxon>Actinopolysporaceae</taxon>
        <taxon>Haloactinomyces</taxon>
    </lineage>
</organism>
<feature type="region of interest" description="Disordered" evidence="5">
    <location>
        <begin position="161"/>
        <end position="184"/>
    </location>
</feature>
<evidence type="ECO:0000256" key="2">
    <source>
        <dbReference type="ARBA" id="ARBA00023015"/>
    </source>
</evidence>
<evidence type="ECO:0000259" key="6">
    <source>
        <dbReference type="Pfam" id="PF04542"/>
    </source>
</evidence>
<evidence type="ECO:0000256" key="5">
    <source>
        <dbReference type="SAM" id="MobiDB-lite"/>
    </source>
</evidence>
<name>A0AAE4CNS5_9ACTN</name>
<dbReference type="Gene3D" id="1.10.1740.10">
    <property type="match status" value="1"/>
</dbReference>